<dbReference type="PANTHER" id="PTHR10024:SF249">
    <property type="entry name" value="SYNAPTOTAGMIN-8"/>
    <property type="match status" value="1"/>
</dbReference>
<dbReference type="Gene3D" id="2.60.40.150">
    <property type="entry name" value="C2 domain"/>
    <property type="match status" value="2"/>
</dbReference>
<dbReference type="PROSITE" id="PS50004">
    <property type="entry name" value="C2"/>
    <property type="match status" value="2"/>
</dbReference>
<comment type="caution">
    <text evidence="5">The sequence shown here is derived from an EMBL/GenBank/DDBJ whole genome shotgun (WGS) entry which is preliminary data.</text>
</comment>
<feature type="transmembrane region" description="Helical" evidence="3">
    <location>
        <begin position="105"/>
        <end position="127"/>
    </location>
</feature>
<dbReference type="Proteomes" id="UP001166093">
    <property type="component" value="Unassembled WGS sequence"/>
</dbReference>
<protein>
    <submittedName>
        <fullName evidence="5">SYT1 protein</fullName>
    </submittedName>
</protein>
<gene>
    <name evidence="5" type="primary">Syt1_2</name>
    <name evidence="5" type="ORF">GTO93_0017090</name>
</gene>
<dbReference type="SUPFAM" id="SSF49562">
    <property type="entry name" value="C2 domain (Calcium/lipid-binding domain, CaLB)"/>
    <property type="match status" value="2"/>
</dbReference>
<keyword evidence="6" id="KW-1185">Reference proteome</keyword>
<feature type="non-terminal residue" evidence="5">
    <location>
        <position position="1"/>
    </location>
</feature>
<dbReference type="InterPro" id="IPR035892">
    <property type="entry name" value="C2_domain_sf"/>
</dbReference>
<dbReference type="EMBL" id="JAAWVQ010009737">
    <property type="protein sequence ID" value="MBN3271317.1"/>
    <property type="molecule type" value="Genomic_DNA"/>
</dbReference>
<dbReference type="InterPro" id="IPR001565">
    <property type="entry name" value="Synaptotagmin"/>
</dbReference>
<keyword evidence="2" id="KW-0677">Repeat</keyword>
<evidence type="ECO:0000313" key="6">
    <source>
        <dbReference type="Proteomes" id="UP001166093"/>
    </source>
</evidence>
<keyword evidence="3" id="KW-1133">Transmembrane helix</keyword>
<dbReference type="SMART" id="SM00239">
    <property type="entry name" value="C2"/>
    <property type="match status" value="2"/>
</dbReference>
<comment type="similarity">
    <text evidence="1">Belongs to the synaptotagmin family.</text>
</comment>
<evidence type="ECO:0000256" key="3">
    <source>
        <dbReference type="SAM" id="Phobius"/>
    </source>
</evidence>
<accession>A0ABS2XAW1</accession>
<keyword evidence="3" id="KW-0472">Membrane</keyword>
<evidence type="ECO:0000259" key="4">
    <source>
        <dbReference type="PROSITE" id="PS50004"/>
    </source>
</evidence>
<dbReference type="Pfam" id="PF00168">
    <property type="entry name" value="C2"/>
    <property type="match status" value="2"/>
</dbReference>
<dbReference type="InterPro" id="IPR000008">
    <property type="entry name" value="C2_dom"/>
</dbReference>
<feature type="non-terminal residue" evidence="5">
    <location>
        <position position="463"/>
    </location>
</feature>
<evidence type="ECO:0000313" key="5">
    <source>
        <dbReference type="EMBL" id="MBN3271317.1"/>
    </source>
</evidence>
<sequence>MKDLLRLATLAFFSEGFPACPQQDPSVATSGSAHSSHPEANDMSLKCYIPADCIANPYPLYQAMAPNTHNIGATTITPTTTFNTTTTAAPDFITQLLNMIPLPRWAIYAIAAAIGLVFLICFFYICIKCCCKGKKNKNKNEKIKLDGMKGFTTAALVQPGLEDLDYGSSDKPKGKLQYSLEYNFQNQELIAGVKQAAELLAMDLGGTSDPYVKVYTLPNKSKTWETKVYRKTLNPIFNEIFKFQIPEAELNKSTIVMQVYDFNRFSKHDVIGELRIPLNTMDRNHVIEQWMELSAASKYEHENLGEICFSLRYVPTTSKLTIVILEAKNLKKMDVGGLSDPYIKIQLILDKKKWKKKKTSVKKKTLNPYFNESFTFEVPFKEIQKVQVVISVWDHDKMSKNDAIGKIFLGCSAAGNQLRHWSDMLANPRRPIAQWHTLQSMEEVDSALGMSYKFKIPLINKTF</sequence>
<organism evidence="5 6">
    <name type="scientific">Polyodon spathula</name>
    <name type="common">North American paddlefish</name>
    <name type="synonym">Squalus spathula</name>
    <dbReference type="NCBI Taxonomy" id="7913"/>
    <lineage>
        <taxon>Eukaryota</taxon>
        <taxon>Metazoa</taxon>
        <taxon>Chordata</taxon>
        <taxon>Craniata</taxon>
        <taxon>Vertebrata</taxon>
        <taxon>Euteleostomi</taxon>
        <taxon>Actinopterygii</taxon>
        <taxon>Chondrostei</taxon>
        <taxon>Acipenseriformes</taxon>
        <taxon>Polyodontidae</taxon>
        <taxon>Polyodon</taxon>
    </lineage>
</organism>
<evidence type="ECO:0000256" key="2">
    <source>
        <dbReference type="ARBA" id="ARBA00022737"/>
    </source>
</evidence>
<name>A0ABS2XAW1_POLSP</name>
<feature type="domain" description="C2" evidence="4">
    <location>
        <begin position="303"/>
        <end position="436"/>
    </location>
</feature>
<dbReference type="CDD" id="cd08402">
    <property type="entry name" value="C2B_Synaptotagmin-1"/>
    <property type="match status" value="1"/>
</dbReference>
<keyword evidence="3" id="KW-0812">Transmembrane</keyword>
<evidence type="ECO:0000256" key="1">
    <source>
        <dbReference type="ARBA" id="ARBA00006996"/>
    </source>
</evidence>
<dbReference type="PRINTS" id="PR00399">
    <property type="entry name" value="SYNAPTOTAGMN"/>
</dbReference>
<reference evidence="5" key="1">
    <citation type="journal article" date="2021" name="Cell">
        <title>Tracing the genetic footprints of vertebrate landing in non-teleost ray-finned fishes.</title>
        <authorList>
            <person name="Bi X."/>
            <person name="Wang K."/>
            <person name="Yang L."/>
            <person name="Pan H."/>
            <person name="Jiang H."/>
            <person name="Wei Q."/>
            <person name="Fang M."/>
            <person name="Yu H."/>
            <person name="Zhu C."/>
            <person name="Cai Y."/>
            <person name="He Y."/>
            <person name="Gan X."/>
            <person name="Zeng H."/>
            <person name="Yu D."/>
            <person name="Zhu Y."/>
            <person name="Jiang H."/>
            <person name="Qiu Q."/>
            <person name="Yang H."/>
            <person name="Zhang Y.E."/>
            <person name="Wang W."/>
            <person name="Zhu M."/>
            <person name="He S."/>
            <person name="Zhang G."/>
        </authorList>
    </citation>
    <scope>NUCLEOTIDE SEQUENCE</scope>
    <source>
        <strain evidence="5">Pddl_001</strain>
    </source>
</reference>
<dbReference type="PRINTS" id="PR00360">
    <property type="entry name" value="C2DOMAIN"/>
</dbReference>
<proteinExistence type="inferred from homology"/>
<feature type="domain" description="C2" evidence="4">
    <location>
        <begin position="172"/>
        <end position="291"/>
    </location>
</feature>
<dbReference type="PANTHER" id="PTHR10024">
    <property type="entry name" value="SYNAPTOTAGMIN"/>
    <property type="match status" value="1"/>
</dbReference>